<reference evidence="1 2" key="2">
    <citation type="journal article" date="2022" name="Mol. Ecol. Resour.">
        <title>The genomes of chicory, endive, great burdock and yacon provide insights into Asteraceae paleo-polyploidization history and plant inulin production.</title>
        <authorList>
            <person name="Fan W."/>
            <person name="Wang S."/>
            <person name="Wang H."/>
            <person name="Wang A."/>
            <person name="Jiang F."/>
            <person name="Liu H."/>
            <person name="Zhao H."/>
            <person name="Xu D."/>
            <person name="Zhang Y."/>
        </authorList>
    </citation>
    <scope>NUCLEOTIDE SEQUENCE [LARGE SCALE GENOMIC DNA]</scope>
    <source>
        <strain evidence="2">cv. Punajuju</strain>
        <tissue evidence="1">Leaves</tissue>
    </source>
</reference>
<keyword evidence="2" id="KW-1185">Reference proteome</keyword>
<dbReference type="EMBL" id="CM042017">
    <property type="protein sequence ID" value="KAI3689798.1"/>
    <property type="molecule type" value="Genomic_DNA"/>
</dbReference>
<evidence type="ECO:0000313" key="2">
    <source>
        <dbReference type="Proteomes" id="UP001055811"/>
    </source>
</evidence>
<evidence type="ECO:0000313" key="1">
    <source>
        <dbReference type="EMBL" id="KAI3689798.1"/>
    </source>
</evidence>
<dbReference type="Proteomes" id="UP001055811">
    <property type="component" value="Linkage Group LG09"/>
</dbReference>
<comment type="caution">
    <text evidence="1">The sequence shown here is derived from an EMBL/GenBank/DDBJ whole genome shotgun (WGS) entry which is preliminary data.</text>
</comment>
<accession>A0ACB8YWX3</accession>
<proteinExistence type="predicted"/>
<gene>
    <name evidence="1" type="ORF">L2E82_47767</name>
</gene>
<sequence length="78" mass="9336">MMITSKHFFHFEIDLHLLPTINYSPFLCLMFFPLFVSKQNHPQNHQLTQIDRISRRTSNIHTDQELLSVFPFPDYVSN</sequence>
<reference evidence="2" key="1">
    <citation type="journal article" date="2022" name="Mol. Ecol. Resour.">
        <title>The genomes of chicory, endive, great burdock and yacon provide insights into Asteraceae palaeo-polyploidization history and plant inulin production.</title>
        <authorList>
            <person name="Fan W."/>
            <person name="Wang S."/>
            <person name="Wang H."/>
            <person name="Wang A."/>
            <person name="Jiang F."/>
            <person name="Liu H."/>
            <person name="Zhao H."/>
            <person name="Xu D."/>
            <person name="Zhang Y."/>
        </authorList>
    </citation>
    <scope>NUCLEOTIDE SEQUENCE [LARGE SCALE GENOMIC DNA]</scope>
    <source>
        <strain evidence="2">cv. Punajuju</strain>
    </source>
</reference>
<name>A0ACB8YWX3_CICIN</name>
<organism evidence="1 2">
    <name type="scientific">Cichorium intybus</name>
    <name type="common">Chicory</name>
    <dbReference type="NCBI Taxonomy" id="13427"/>
    <lineage>
        <taxon>Eukaryota</taxon>
        <taxon>Viridiplantae</taxon>
        <taxon>Streptophyta</taxon>
        <taxon>Embryophyta</taxon>
        <taxon>Tracheophyta</taxon>
        <taxon>Spermatophyta</taxon>
        <taxon>Magnoliopsida</taxon>
        <taxon>eudicotyledons</taxon>
        <taxon>Gunneridae</taxon>
        <taxon>Pentapetalae</taxon>
        <taxon>asterids</taxon>
        <taxon>campanulids</taxon>
        <taxon>Asterales</taxon>
        <taxon>Asteraceae</taxon>
        <taxon>Cichorioideae</taxon>
        <taxon>Cichorieae</taxon>
        <taxon>Cichoriinae</taxon>
        <taxon>Cichorium</taxon>
    </lineage>
</organism>
<protein>
    <submittedName>
        <fullName evidence="1">Uncharacterized protein</fullName>
    </submittedName>
</protein>